<keyword evidence="5" id="KW-0805">Transcription regulation</keyword>
<dbReference type="GO" id="GO:0043565">
    <property type="term" value="F:sequence-specific DNA binding"/>
    <property type="evidence" value="ECO:0007669"/>
    <property type="project" value="InterPro"/>
</dbReference>
<dbReference type="InterPro" id="IPR001789">
    <property type="entry name" value="Sig_transdc_resp-reg_receiver"/>
</dbReference>
<dbReference type="InterPro" id="IPR020449">
    <property type="entry name" value="Tscrpt_reg_AraC-type_HTH"/>
</dbReference>
<organism evidence="11 12">
    <name type="scientific">Paenibacillus soyae</name>
    <dbReference type="NCBI Taxonomy" id="2969249"/>
    <lineage>
        <taxon>Bacteria</taxon>
        <taxon>Bacillati</taxon>
        <taxon>Bacillota</taxon>
        <taxon>Bacilli</taxon>
        <taxon>Bacillales</taxon>
        <taxon>Paenibacillaceae</taxon>
        <taxon>Paenibacillus</taxon>
    </lineage>
</organism>
<evidence type="ECO:0000259" key="9">
    <source>
        <dbReference type="PROSITE" id="PS01124"/>
    </source>
</evidence>
<feature type="domain" description="Response regulatory" evidence="10">
    <location>
        <begin position="3"/>
        <end position="120"/>
    </location>
</feature>
<dbReference type="GO" id="GO:0005737">
    <property type="term" value="C:cytoplasm"/>
    <property type="evidence" value="ECO:0007669"/>
    <property type="project" value="UniProtKB-SubCell"/>
</dbReference>
<dbReference type="SUPFAM" id="SSF46689">
    <property type="entry name" value="Homeodomain-like"/>
    <property type="match status" value="1"/>
</dbReference>
<dbReference type="Proteomes" id="UP001141950">
    <property type="component" value="Unassembled WGS sequence"/>
</dbReference>
<evidence type="ECO:0000256" key="5">
    <source>
        <dbReference type="ARBA" id="ARBA00023015"/>
    </source>
</evidence>
<evidence type="ECO:0000256" key="2">
    <source>
        <dbReference type="ARBA" id="ARBA00022490"/>
    </source>
</evidence>
<keyword evidence="3 8" id="KW-0597">Phosphoprotein</keyword>
<dbReference type="RefSeq" id="WP_257445366.1">
    <property type="nucleotide sequence ID" value="NZ_JANIPJ010000006.1"/>
</dbReference>
<evidence type="ECO:0000256" key="8">
    <source>
        <dbReference type="PROSITE-ProRule" id="PRU00169"/>
    </source>
</evidence>
<evidence type="ECO:0000256" key="3">
    <source>
        <dbReference type="ARBA" id="ARBA00022553"/>
    </source>
</evidence>
<dbReference type="SMART" id="SM00342">
    <property type="entry name" value="HTH_ARAC"/>
    <property type="match status" value="1"/>
</dbReference>
<comment type="caution">
    <text evidence="11">The sequence shown here is derived from an EMBL/GenBank/DDBJ whole genome shotgun (WGS) entry which is preliminary data.</text>
</comment>
<dbReference type="EMBL" id="JANIPJ010000006">
    <property type="protein sequence ID" value="MCR2804386.1"/>
    <property type="molecule type" value="Genomic_DNA"/>
</dbReference>
<dbReference type="GO" id="GO:0000160">
    <property type="term" value="P:phosphorelay signal transduction system"/>
    <property type="evidence" value="ECO:0007669"/>
    <property type="project" value="UniProtKB-KW"/>
</dbReference>
<reference evidence="11" key="1">
    <citation type="submission" date="2022-08" db="EMBL/GenBank/DDBJ databases">
        <title>The genomic sequence of strain Paenibacillus sp. SCIV0701.</title>
        <authorList>
            <person name="Zhao H."/>
        </authorList>
    </citation>
    <scope>NUCLEOTIDE SEQUENCE</scope>
    <source>
        <strain evidence="11">SCIV0701</strain>
    </source>
</reference>
<dbReference type="Gene3D" id="3.40.50.2300">
    <property type="match status" value="1"/>
</dbReference>
<dbReference type="SMART" id="SM00448">
    <property type="entry name" value="REC"/>
    <property type="match status" value="1"/>
</dbReference>
<dbReference type="InterPro" id="IPR009057">
    <property type="entry name" value="Homeodomain-like_sf"/>
</dbReference>
<keyword evidence="7" id="KW-0804">Transcription</keyword>
<protein>
    <submittedName>
        <fullName evidence="11">Response regulator</fullName>
    </submittedName>
</protein>
<comment type="subcellular location">
    <subcellularLocation>
        <location evidence="1">Cytoplasm</location>
    </subcellularLocation>
</comment>
<dbReference type="InterPro" id="IPR051552">
    <property type="entry name" value="HptR"/>
</dbReference>
<name>A0A9X2MPE4_9BACL</name>
<evidence type="ECO:0000256" key="6">
    <source>
        <dbReference type="ARBA" id="ARBA00023125"/>
    </source>
</evidence>
<dbReference type="AlphaFoldDB" id="A0A9X2MPE4"/>
<feature type="domain" description="HTH araC/xylS-type" evidence="9">
    <location>
        <begin position="438"/>
        <end position="535"/>
    </location>
</feature>
<dbReference type="CDD" id="cd17536">
    <property type="entry name" value="REC_YesN-like"/>
    <property type="match status" value="1"/>
</dbReference>
<dbReference type="Pfam" id="PF00072">
    <property type="entry name" value="Response_reg"/>
    <property type="match status" value="1"/>
</dbReference>
<evidence type="ECO:0000256" key="4">
    <source>
        <dbReference type="ARBA" id="ARBA00023012"/>
    </source>
</evidence>
<gene>
    <name evidence="11" type="ORF">NQZ67_10880</name>
</gene>
<dbReference type="GO" id="GO:0003700">
    <property type="term" value="F:DNA-binding transcription factor activity"/>
    <property type="evidence" value="ECO:0007669"/>
    <property type="project" value="InterPro"/>
</dbReference>
<evidence type="ECO:0000256" key="1">
    <source>
        <dbReference type="ARBA" id="ARBA00004496"/>
    </source>
</evidence>
<dbReference type="PROSITE" id="PS00041">
    <property type="entry name" value="HTH_ARAC_FAMILY_1"/>
    <property type="match status" value="1"/>
</dbReference>
<dbReference type="PANTHER" id="PTHR42713">
    <property type="entry name" value="HISTIDINE KINASE-RELATED"/>
    <property type="match status" value="1"/>
</dbReference>
<dbReference type="Gene3D" id="1.10.10.60">
    <property type="entry name" value="Homeodomain-like"/>
    <property type="match status" value="2"/>
</dbReference>
<feature type="modified residue" description="4-aspartylphosphate" evidence="8">
    <location>
        <position position="55"/>
    </location>
</feature>
<keyword evidence="6" id="KW-0238">DNA-binding</keyword>
<evidence type="ECO:0000256" key="7">
    <source>
        <dbReference type="ARBA" id="ARBA00023163"/>
    </source>
</evidence>
<dbReference type="PROSITE" id="PS50110">
    <property type="entry name" value="RESPONSE_REGULATORY"/>
    <property type="match status" value="1"/>
</dbReference>
<dbReference type="PRINTS" id="PR00032">
    <property type="entry name" value="HTHARAC"/>
</dbReference>
<keyword evidence="2" id="KW-0963">Cytoplasm</keyword>
<dbReference type="InterPro" id="IPR018062">
    <property type="entry name" value="HTH_AraC-typ_CS"/>
</dbReference>
<dbReference type="Pfam" id="PF12833">
    <property type="entry name" value="HTH_18"/>
    <property type="match status" value="1"/>
</dbReference>
<dbReference type="PROSITE" id="PS01124">
    <property type="entry name" value="HTH_ARAC_FAMILY_2"/>
    <property type="match status" value="1"/>
</dbReference>
<dbReference type="SUPFAM" id="SSF52172">
    <property type="entry name" value="CheY-like"/>
    <property type="match status" value="1"/>
</dbReference>
<dbReference type="PANTHER" id="PTHR42713:SF3">
    <property type="entry name" value="TRANSCRIPTIONAL REGULATORY PROTEIN HPTR"/>
    <property type="match status" value="1"/>
</dbReference>
<evidence type="ECO:0000313" key="12">
    <source>
        <dbReference type="Proteomes" id="UP001141950"/>
    </source>
</evidence>
<keyword evidence="4" id="KW-0902">Two-component regulatory system</keyword>
<sequence>MLSLLIVDDEPTIVDTLAFTIDWEKLEIMTVYKAYSAKEALSILSEHAVDIVIADINMPRMTGIELVAQIYKQYRHVKSVLLSGYAEFAYAKQAIHYGVSDYLLKPLSDDDLIALIRKLVQQIKEEWEEVVSRRRVVHTLKESLPVLRDKLLNELLMNRVKEEEDFLHLLELYDLPFRFDDDICVMVIRMEESLPEFNDRDFFLLEYAVINIAVEMLGDSYDLWSCKDANDCLVLLVRKKSGRDEDGTGEEHKKFDALAMQLQRNIGLYLKRVVSIIVSKWGRFPGDVNVLYSYMTEQIRSRLANESGCFLSGELSEDAFVQQPLHRMYETPTLHHLLENRRWDEYRDKLETVIQDMKQAGSLSSEHVQEAYTLVAGSFYFYAHKHNRLLSDLVGGTSVLGRTVHSVQQLSEWAHYMLDKIQNSDQAEQRSSKDKLTLKIREYIDRNLSTASLQTIADAVYLHPVYLSRLYKDKTGEGVSEYIHKQRMVKAAEMLKDDSLKIYEISEQLGFKNAAYFSKVFREEFGMTPNEYREQL</sequence>
<accession>A0A9X2MPE4</accession>
<evidence type="ECO:0000259" key="10">
    <source>
        <dbReference type="PROSITE" id="PS50110"/>
    </source>
</evidence>
<dbReference type="InterPro" id="IPR011006">
    <property type="entry name" value="CheY-like_superfamily"/>
</dbReference>
<dbReference type="InterPro" id="IPR018060">
    <property type="entry name" value="HTH_AraC"/>
</dbReference>
<evidence type="ECO:0000313" key="11">
    <source>
        <dbReference type="EMBL" id="MCR2804386.1"/>
    </source>
</evidence>
<proteinExistence type="predicted"/>
<keyword evidence="12" id="KW-1185">Reference proteome</keyword>